<dbReference type="OrthoDB" id="5588846at2759"/>
<dbReference type="VEuPathDB" id="FungiDB:PHYBLDRAFT_73412"/>
<dbReference type="SUPFAM" id="SSF82109">
    <property type="entry name" value="MIR domain"/>
    <property type="match status" value="1"/>
</dbReference>
<keyword evidence="2" id="KW-0677">Repeat</keyword>
<evidence type="ECO:0000256" key="2">
    <source>
        <dbReference type="ARBA" id="ARBA00022737"/>
    </source>
</evidence>
<dbReference type="InterPro" id="IPR036300">
    <property type="entry name" value="MIR_dom_sf"/>
</dbReference>
<dbReference type="GeneID" id="29003754"/>
<name>A0A162YLG9_PHYB8</name>
<dbReference type="InterPro" id="IPR016093">
    <property type="entry name" value="MIR_motif"/>
</dbReference>
<dbReference type="PANTHER" id="PTHR46809">
    <property type="entry name" value="STROMAL CELL-DERIVED FACTOR 2-LIKE PROTEIN"/>
    <property type="match status" value="1"/>
</dbReference>
<evidence type="ECO:0000313" key="4">
    <source>
        <dbReference type="EMBL" id="OAD81525.1"/>
    </source>
</evidence>
<dbReference type="STRING" id="763407.A0A162YLG9"/>
<feature type="domain" description="MIR" evidence="3">
    <location>
        <begin position="111"/>
        <end position="162"/>
    </location>
</feature>
<keyword evidence="1" id="KW-0732">Signal</keyword>
<dbReference type="Proteomes" id="UP000077315">
    <property type="component" value="Unassembled WGS sequence"/>
</dbReference>
<accession>A0A162YLG9</accession>
<dbReference type="PROSITE" id="PS50919">
    <property type="entry name" value="MIR"/>
    <property type="match status" value="1"/>
</dbReference>
<dbReference type="RefSeq" id="XP_018299565.1">
    <property type="nucleotide sequence ID" value="XM_018442848.1"/>
</dbReference>
<dbReference type="EMBL" id="KV440971">
    <property type="protein sequence ID" value="OAD81525.1"/>
    <property type="molecule type" value="Genomic_DNA"/>
</dbReference>
<keyword evidence="5" id="KW-1185">Reference proteome</keyword>
<evidence type="ECO:0000256" key="1">
    <source>
        <dbReference type="ARBA" id="ARBA00022729"/>
    </source>
</evidence>
<dbReference type="InParanoid" id="A0A162YLG9"/>
<evidence type="ECO:0000259" key="3">
    <source>
        <dbReference type="PROSITE" id="PS50919"/>
    </source>
</evidence>
<dbReference type="Gene3D" id="2.80.10.50">
    <property type="match status" value="1"/>
</dbReference>
<organism evidence="4 5">
    <name type="scientific">Phycomyces blakesleeanus (strain ATCC 8743b / DSM 1359 / FGSC 10004 / NBRC 33097 / NRRL 1555)</name>
    <dbReference type="NCBI Taxonomy" id="763407"/>
    <lineage>
        <taxon>Eukaryota</taxon>
        <taxon>Fungi</taxon>
        <taxon>Fungi incertae sedis</taxon>
        <taxon>Mucoromycota</taxon>
        <taxon>Mucoromycotina</taxon>
        <taxon>Mucoromycetes</taxon>
        <taxon>Mucorales</taxon>
        <taxon>Phycomycetaceae</taxon>
        <taxon>Phycomyces</taxon>
    </lineage>
</organism>
<protein>
    <recommendedName>
        <fullName evidence="3">MIR domain-containing protein</fullName>
    </recommendedName>
</protein>
<dbReference type="AlphaFoldDB" id="A0A162YLG9"/>
<dbReference type="PANTHER" id="PTHR46809:SF2">
    <property type="entry name" value="GH21273P"/>
    <property type="match status" value="1"/>
</dbReference>
<dbReference type="Pfam" id="PF02815">
    <property type="entry name" value="MIR"/>
    <property type="match status" value="1"/>
</dbReference>
<reference evidence="5" key="1">
    <citation type="submission" date="2015-06" db="EMBL/GenBank/DDBJ databases">
        <title>Expansion of signal transduction pathways in fungi by whole-genome duplication.</title>
        <authorList>
            <consortium name="DOE Joint Genome Institute"/>
            <person name="Corrochano L.M."/>
            <person name="Kuo A."/>
            <person name="Marcet-Houben M."/>
            <person name="Polaino S."/>
            <person name="Salamov A."/>
            <person name="Villalobos J.M."/>
            <person name="Alvarez M.I."/>
            <person name="Avalos J."/>
            <person name="Benito E.P."/>
            <person name="Benoit I."/>
            <person name="Burger G."/>
            <person name="Camino L.P."/>
            <person name="Canovas D."/>
            <person name="Cerda-Olmedo E."/>
            <person name="Cheng J.-F."/>
            <person name="Dominguez A."/>
            <person name="Elias M."/>
            <person name="Eslava A.P."/>
            <person name="Glaser F."/>
            <person name="Grimwood J."/>
            <person name="Gutierrez G."/>
            <person name="Heitman J."/>
            <person name="Henrissat B."/>
            <person name="Iturriaga E.A."/>
            <person name="Lang B.F."/>
            <person name="Lavin J.L."/>
            <person name="Lee S."/>
            <person name="Li W."/>
            <person name="Lindquist E."/>
            <person name="Lopez-Garcia S."/>
            <person name="Luque E.M."/>
            <person name="Marcos A.T."/>
            <person name="Martin J."/>
            <person name="McCluskey K."/>
            <person name="Medina H.R."/>
            <person name="Miralles-Duran A."/>
            <person name="Miyazaki A."/>
            <person name="Munoz-Torres E."/>
            <person name="Oguiza J.A."/>
            <person name="Ohm R."/>
            <person name="Olmedo M."/>
            <person name="Orejas M."/>
            <person name="Ortiz-Castellanos L."/>
            <person name="Pisabarro A.G."/>
            <person name="Rodriguez-Romero J."/>
            <person name="Ruiz-Herrera J."/>
            <person name="Ruiz-Vazquez R."/>
            <person name="Sanz C."/>
            <person name="Schackwitz W."/>
            <person name="Schmutz J."/>
            <person name="Shahriari M."/>
            <person name="Shelest E."/>
            <person name="Silva-Franco F."/>
            <person name="Soanes D."/>
            <person name="Syed K."/>
            <person name="Tagua V.G."/>
            <person name="Talbot N.J."/>
            <person name="Thon M."/>
            <person name="De vries R.P."/>
            <person name="Wiebenga A."/>
            <person name="Yadav J.S."/>
            <person name="Braun E.L."/>
            <person name="Baker S."/>
            <person name="Garre V."/>
            <person name="Horwitz B."/>
            <person name="Torres-Martinez S."/>
            <person name="Idnurm A."/>
            <person name="Herrera-Estrella A."/>
            <person name="Gabaldon T."/>
            <person name="Grigoriev I.V."/>
        </authorList>
    </citation>
    <scope>NUCLEOTIDE SEQUENCE [LARGE SCALE GENOMIC DNA]</scope>
    <source>
        <strain evidence="5">NRRL 1555(-)</strain>
    </source>
</reference>
<gene>
    <name evidence="4" type="ORF">PHYBLDRAFT_73412</name>
</gene>
<sequence>MSRPEKYGIVRYRDLIFPQHVQTGRYLSSVHENYTSEIYQKKGTVLKLVGVIVSVSNITLLEPTSTATFFSSPVTEQQEVACFGDDSVSDANDTWRVIKFYKDNNEHDEYDYFWRIGQPFMLKHEETEYVLHSHNIEIEVDRNEVTGFRENDDENSKWIILE</sequence>
<evidence type="ECO:0000313" key="5">
    <source>
        <dbReference type="Proteomes" id="UP000077315"/>
    </source>
</evidence>
<proteinExistence type="predicted"/>